<keyword evidence="2" id="KW-1185">Reference proteome</keyword>
<keyword evidence="1" id="KW-0472">Membrane</keyword>
<accession>A0A915KZ69</accession>
<evidence type="ECO:0000313" key="2">
    <source>
        <dbReference type="Proteomes" id="UP000887565"/>
    </source>
</evidence>
<evidence type="ECO:0000256" key="1">
    <source>
        <dbReference type="SAM" id="Phobius"/>
    </source>
</evidence>
<keyword evidence="1" id="KW-1133">Transmembrane helix</keyword>
<proteinExistence type="predicted"/>
<keyword evidence="1" id="KW-0812">Transmembrane</keyword>
<dbReference type="Proteomes" id="UP000887565">
    <property type="component" value="Unplaced"/>
</dbReference>
<reference evidence="3" key="1">
    <citation type="submission" date="2022-11" db="UniProtKB">
        <authorList>
            <consortium name="WormBaseParasite"/>
        </authorList>
    </citation>
    <scope>IDENTIFICATION</scope>
</reference>
<feature type="transmembrane region" description="Helical" evidence="1">
    <location>
        <begin position="73"/>
        <end position="92"/>
    </location>
</feature>
<evidence type="ECO:0000313" key="3">
    <source>
        <dbReference type="WBParaSite" id="nRc.2.0.1.t44116-RA"/>
    </source>
</evidence>
<name>A0A915KZ69_ROMCU</name>
<dbReference type="WBParaSite" id="nRc.2.0.1.t44116-RA">
    <property type="protein sequence ID" value="nRc.2.0.1.t44116-RA"/>
    <property type="gene ID" value="nRc.2.0.1.g44116"/>
</dbReference>
<dbReference type="AlphaFoldDB" id="A0A915KZ69"/>
<organism evidence="2 3">
    <name type="scientific">Romanomermis culicivorax</name>
    <name type="common">Nematode worm</name>
    <dbReference type="NCBI Taxonomy" id="13658"/>
    <lineage>
        <taxon>Eukaryota</taxon>
        <taxon>Metazoa</taxon>
        <taxon>Ecdysozoa</taxon>
        <taxon>Nematoda</taxon>
        <taxon>Enoplea</taxon>
        <taxon>Dorylaimia</taxon>
        <taxon>Mermithida</taxon>
        <taxon>Mermithoidea</taxon>
        <taxon>Mermithidae</taxon>
        <taxon>Romanomermis</taxon>
    </lineage>
</organism>
<sequence length="120" mass="13971">MEFDEELVKNSSVFNDGGAFNSASVEPEDQILSEPNEILISFSLYFRRFYIFFVGNSRLDFHFYRLLTNIDDGFFGFFVLMIVMSLTFRIFVRSSNVYGGCFDQFFVQRLRSGLLCGLMI</sequence>
<protein>
    <submittedName>
        <fullName evidence="3">Transmembrane protein</fullName>
    </submittedName>
</protein>